<gene>
    <name evidence="1" type="ORF">XTGNCPPB3709_1301</name>
</gene>
<protein>
    <submittedName>
        <fullName evidence="1">Oar protein</fullName>
    </submittedName>
</protein>
<evidence type="ECO:0000313" key="2">
    <source>
        <dbReference type="Proteomes" id="UP000184997"/>
    </source>
</evidence>
<dbReference type="AlphaFoldDB" id="A0A1M4J6K1"/>
<sequence length="45" mass="5368">MFNENKPVQIDATYEDDRYTVSNTYGIGTYYTQPRYLRLSASYDF</sequence>
<accession>A0A1M4J6K1</accession>
<proteinExistence type="predicted"/>
<evidence type="ECO:0000313" key="1">
    <source>
        <dbReference type="EMBL" id="SBV87376.1"/>
    </source>
</evidence>
<name>A0A1M4J6K1_9XANT</name>
<dbReference type="EMBL" id="FLUK01000113">
    <property type="protein sequence ID" value="SBV87376.1"/>
    <property type="molecule type" value="Genomic_DNA"/>
</dbReference>
<dbReference type="PROSITE" id="PS01156">
    <property type="entry name" value="TONB_DEPENDENT_REC_2"/>
    <property type="match status" value="1"/>
</dbReference>
<reference evidence="2" key="1">
    <citation type="submission" date="2016-07" db="EMBL/GenBank/DDBJ databases">
        <authorList>
            <person name="Florea S."/>
            <person name="Webb J.S."/>
            <person name="Jaromczyk J."/>
            <person name="Schardl C.L."/>
        </authorList>
    </citation>
    <scope>NUCLEOTIDE SEQUENCE [LARGE SCALE GENOMIC DNA]</scope>
</reference>
<dbReference type="Proteomes" id="UP000184997">
    <property type="component" value="Unassembled WGS sequence"/>
</dbReference>
<dbReference type="InterPro" id="IPR010917">
    <property type="entry name" value="TonB_rcpt_CS"/>
</dbReference>
<organism evidence="1 2">
    <name type="scientific">Xanthomonas graminis pv. graminis</name>
    <dbReference type="NCBI Taxonomy" id="134874"/>
    <lineage>
        <taxon>Bacteria</taxon>
        <taxon>Pseudomonadati</taxon>
        <taxon>Pseudomonadota</taxon>
        <taxon>Gammaproteobacteria</taxon>
        <taxon>Lysobacterales</taxon>
        <taxon>Lysobacteraceae</taxon>
        <taxon>Xanthomonas</taxon>
        <taxon>Xanthomonas translucens group</taxon>
        <taxon>Xanthomonas graminis</taxon>
    </lineage>
</organism>